<dbReference type="GeneID" id="19165112"/>
<feature type="compositionally biased region" description="Basic and acidic residues" evidence="1">
    <location>
        <begin position="1045"/>
        <end position="1064"/>
    </location>
</feature>
<reference evidence="2 3" key="1">
    <citation type="submission" date="2013-03" db="EMBL/GenBank/DDBJ databases">
        <title>The Genome Sequence of Capronia epimyces CBS 606.96.</title>
        <authorList>
            <consortium name="The Broad Institute Genomics Platform"/>
            <person name="Cuomo C."/>
            <person name="de Hoog S."/>
            <person name="Gorbushina A."/>
            <person name="Walker B."/>
            <person name="Young S.K."/>
            <person name="Zeng Q."/>
            <person name="Gargeya S."/>
            <person name="Fitzgerald M."/>
            <person name="Haas B."/>
            <person name="Abouelleil A."/>
            <person name="Allen A.W."/>
            <person name="Alvarado L."/>
            <person name="Arachchi H.M."/>
            <person name="Berlin A.M."/>
            <person name="Chapman S.B."/>
            <person name="Gainer-Dewar J."/>
            <person name="Goldberg J."/>
            <person name="Griggs A."/>
            <person name="Gujja S."/>
            <person name="Hansen M."/>
            <person name="Howarth C."/>
            <person name="Imamovic A."/>
            <person name="Ireland A."/>
            <person name="Larimer J."/>
            <person name="McCowan C."/>
            <person name="Murphy C."/>
            <person name="Pearson M."/>
            <person name="Poon T.W."/>
            <person name="Priest M."/>
            <person name="Roberts A."/>
            <person name="Saif S."/>
            <person name="Shea T."/>
            <person name="Sisk P."/>
            <person name="Sykes S."/>
            <person name="Wortman J."/>
            <person name="Nusbaum C."/>
            <person name="Birren B."/>
        </authorList>
    </citation>
    <scope>NUCLEOTIDE SEQUENCE [LARGE SCALE GENOMIC DNA]</scope>
    <source>
        <strain evidence="2 3">CBS 606.96</strain>
    </source>
</reference>
<keyword evidence="3" id="KW-1185">Reference proteome</keyword>
<evidence type="ECO:0000313" key="2">
    <source>
        <dbReference type="EMBL" id="EXJ92422.1"/>
    </source>
</evidence>
<dbReference type="Proteomes" id="UP000019478">
    <property type="component" value="Unassembled WGS sequence"/>
</dbReference>
<dbReference type="EMBL" id="AMGY01000001">
    <property type="protein sequence ID" value="EXJ92422.1"/>
    <property type="molecule type" value="Genomic_DNA"/>
</dbReference>
<feature type="compositionally biased region" description="Basic and acidic residues" evidence="1">
    <location>
        <begin position="25"/>
        <end position="34"/>
    </location>
</feature>
<sequence length="1089" mass="121165">MDGSLVEIPAPSAPAAAGNSVSSRSVEEALARLEEEQESTGQTQQSQTQRIQTLTFTSPEFHGTKGKILSLLEAVDSPGEFCSHVVDETPCNPGLLVTNYGEVGLPILHRDLTGLMHLGEQRRDVRYQDIAAFGTGSLKMCNPQWRASLNKHLEDFKKRMGLHRSVDAGYPALVVCRPGADISPYLQHRNAETTFAKLLITLGGCHTGSSLSVTYDGGAANVPLEHGHQYGSVLTLWLLDADFTWEPSKAGHFAALLFDIVRPSQSIPTIPPALEAVPKLREALHYHFTRTGPSHPRMLAFCIPRLVATGCSIRSTLSSRDRCQISRLQKSCAANRYCLYLARLKRTVVGQRHGMPSLGRSSVTGHLDDKLADGYRLVDIETLTGDLVCHKASFYPECLIQSDVYNSRRIPEFVNFRHQPQDGTNLVEVCYENAVILIMSPEDELDFVAENSHEFAGNEQVDSLRQAYQATREDLSNTDKANHFLTLCKTNVRSLKERPEPVHFGEVMVVTMTKTLSSDLDRDRSAVLLDLLSLLEYHRIEFVFEMIMIIMWADWKDVADLLEQAFLRLPDAVGRLNMMLHLSDNSEYISSSKRFDIISWVEAQLNKEISALPVITQHERQVVLQALLRFKSTTILDTVLSKTEHLFPIDSCLWLFERLIESQGTSRPGIGQESESVLREQGHIVMNTFVPRLAKRMLEFINTDAEISADKLIDLINDILIPGSMLIIELLAALLKFRGPLLSQLLPQALTYAEGLDSRLSGPAIDGLQNFITGVLTNFYIHEVGEVPQRKIPVIRKGYCCPTQCPDCMFINTFLLDPYRRVFQSFLWSELRCDHILSHLHHLGSLKLELVAVSGCDNPQLRITKIDPTWEASVSTWHRNRHLYLDTLGQISQLRAGMLEGITKDKFGILMTESLLAMQGIAFRRDSATCLVGTRFYLFCNPPYPGPGLVEDIAELITSHGGVAVTAVGPLLRPDIVVVVGTMPSKDAVREAFGPTRRVIDRNGLLHLIQTSQLFNPPTEQRESAPESILDTALSSPSVQTGSKRQAEHLIESEQKRGAGREIEPGQWPGLGLYGTGNRGDWGSTANSA</sequence>
<dbReference type="OrthoDB" id="10600861at2759"/>
<feature type="compositionally biased region" description="Low complexity" evidence="1">
    <location>
        <begin position="39"/>
        <end position="48"/>
    </location>
</feature>
<dbReference type="AlphaFoldDB" id="W9YHS8"/>
<accession>W9YHS8</accession>
<feature type="region of interest" description="Disordered" evidence="1">
    <location>
        <begin position="1035"/>
        <end position="1089"/>
    </location>
</feature>
<feature type="region of interest" description="Disordered" evidence="1">
    <location>
        <begin position="1"/>
        <end position="48"/>
    </location>
</feature>
<dbReference type="RefSeq" id="XP_007729312.1">
    <property type="nucleotide sequence ID" value="XM_007731122.1"/>
</dbReference>
<organism evidence="2 3">
    <name type="scientific">Capronia epimyces CBS 606.96</name>
    <dbReference type="NCBI Taxonomy" id="1182542"/>
    <lineage>
        <taxon>Eukaryota</taxon>
        <taxon>Fungi</taxon>
        <taxon>Dikarya</taxon>
        <taxon>Ascomycota</taxon>
        <taxon>Pezizomycotina</taxon>
        <taxon>Eurotiomycetes</taxon>
        <taxon>Chaetothyriomycetidae</taxon>
        <taxon>Chaetothyriales</taxon>
        <taxon>Herpotrichiellaceae</taxon>
        <taxon>Capronia</taxon>
    </lineage>
</organism>
<feature type="compositionally biased region" description="Polar residues" evidence="1">
    <location>
        <begin position="1035"/>
        <end position="1044"/>
    </location>
</feature>
<comment type="caution">
    <text evidence="2">The sequence shown here is derived from an EMBL/GenBank/DDBJ whole genome shotgun (WGS) entry which is preliminary data.</text>
</comment>
<gene>
    <name evidence="2" type="ORF">A1O3_00973</name>
</gene>
<evidence type="ECO:0000256" key="1">
    <source>
        <dbReference type="SAM" id="MobiDB-lite"/>
    </source>
</evidence>
<proteinExistence type="predicted"/>
<protein>
    <submittedName>
        <fullName evidence="2">Uncharacterized protein</fullName>
    </submittedName>
</protein>
<evidence type="ECO:0000313" key="3">
    <source>
        <dbReference type="Proteomes" id="UP000019478"/>
    </source>
</evidence>
<dbReference type="HOGENOM" id="CLU_285609_0_0_1"/>
<name>W9YHS8_9EURO</name>